<evidence type="ECO:0000313" key="3">
    <source>
        <dbReference type="EMBL" id="ABF12623.1"/>
    </source>
</evidence>
<keyword evidence="4" id="KW-1185">Reference proteome</keyword>
<proteinExistence type="predicted"/>
<feature type="transmembrane region" description="Helical" evidence="2">
    <location>
        <begin position="40"/>
        <end position="61"/>
    </location>
</feature>
<reference evidence="4" key="1">
    <citation type="journal article" date="2010" name="PLoS ONE">
        <title>The complete genome sequence of Cupriavidus metallidurans strain CH34, a master survivalist in harsh and anthropogenic environments.</title>
        <authorList>
            <person name="Janssen P.J."/>
            <person name="Van Houdt R."/>
            <person name="Moors H."/>
            <person name="Monsieurs P."/>
            <person name="Morin N."/>
            <person name="Michaux A."/>
            <person name="Benotmane M.A."/>
            <person name="Leys N."/>
            <person name="Vallaeys T."/>
            <person name="Lapidus A."/>
            <person name="Monchy S."/>
            <person name="Medigue C."/>
            <person name="Taghavi S."/>
            <person name="McCorkle S."/>
            <person name="Dunn J."/>
            <person name="van der Lelie D."/>
            <person name="Mergeay M."/>
        </authorList>
    </citation>
    <scope>NUCLEOTIDE SEQUENCE [LARGE SCALE GENOMIC DNA]</scope>
    <source>
        <strain evidence="4">ATCC 43123 / DSM 2839 / NBRC 102507 / CH34</strain>
    </source>
</reference>
<feature type="region of interest" description="Disordered" evidence="1">
    <location>
        <begin position="121"/>
        <end position="147"/>
    </location>
</feature>
<name>Q1LB53_CUPMC</name>
<accession>Q1LB53</accession>
<evidence type="ECO:0000256" key="2">
    <source>
        <dbReference type="SAM" id="Phobius"/>
    </source>
</evidence>
<feature type="compositionally biased region" description="Pro residues" evidence="1">
    <location>
        <begin position="123"/>
        <end position="147"/>
    </location>
</feature>
<geneLocation type="plasmid" evidence="3 4">
    <name>megaplasmid</name>
</geneLocation>
<dbReference type="KEGG" id="rme:Rmet_5764"/>
<keyword evidence="2" id="KW-1133">Transmembrane helix</keyword>
<evidence type="ECO:0000313" key="4">
    <source>
        <dbReference type="Proteomes" id="UP000002429"/>
    </source>
</evidence>
<protein>
    <submittedName>
        <fullName evidence="3">Uncharacterized protein</fullName>
    </submittedName>
</protein>
<dbReference type="Proteomes" id="UP000002429">
    <property type="component" value="Plasmid megaplasmid"/>
</dbReference>
<dbReference type="AlphaFoldDB" id="Q1LB53"/>
<keyword evidence="2" id="KW-0472">Membrane</keyword>
<feature type="region of interest" description="Disordered" evidence="1">
    <location>
        <begin position="63"/>
        <end position="105"/>
    </location>
</feature>
<keyword evidence="3" id="KW-0614">Plasmid</keyword>
<dbReference type="EMBL" id="CP000353">
    <property type="protein sequence ID" value="ABF12623.1"/>
    <property type="molecule type" value="Genomic_DNA"/>
</dbReference>
<gene>
    <name evidence="3" type="ordered locus">Rmet_5764</name>
</gene>
<organism evidence="3 4">
    <name type="scientific">Cupriavidus metallidurans (strain ATCC 43123 / DSM 2839 / NBRC 102507 / CH34)</name>
    <name type="common">Ralstonia metallidurans</name>
    <dbReference type="NCBI Taxonomy" id="266264"/>
    <lineage>
        <taxon>Bacteria</taxon>
        <taxon>Pseudomonadati</taxon>
        <taxon>Pseudomonadota</taxon>
        <taxon>Betaproteobacteria</taxon>
        <taxon>Burkholderiales</taxon>
        <taxon>Burkholderiaceae</taxon>
        <taxon>Cupriavidus</taxon>
    </lineage>
</organism>
<feature type="compositionally biased region" description="Polar residues" evidence="1">
    <location>
        <begin position="80"/>
        <end position="105"/>
    </location>
</feature>
<evidence type="ECO:0000256" key="1">
    <source>
        <dbReference type="SAM" id="MobiDB-lite"/>
    </source>
</evidence>
<dbReference type="HOGENOM" id="CLU_1766489_0_0_4"/>
<keyword evidence="2" id="KW-0812">Transmembrane</keyword>
<sequence>MLIWLSGSHARAGCSGAVRPWWSPAFPYQDGTLMFTGSIHWLRGVAIVVLLGAASDMAFAASQAKSLDTQRGIRDGSSGGTELSTAPLSQRGVTGTQSMGSTDGSGQYPYIVAPYIQVGPGGGPIPYPPNPPHPPQPPRPRPTPHAP</sequence>